<dbReference type="RefSeq" id="WP_181828900.1">
    <property type="nucleotide sequence ID" value="NZ_CP104757.1"/>
</dbReference>
<proteinExistence type="predicted"/>
<reference evidence="2 3" key="1">
    <citation type="submission" date="2020-07" db="EMBL/GenBank/DDBJ databases">
        <title>Characterization of Pectobacterium aroidearum strains causing soft rot on Amorphophallus konjac.</title>
        <authorList>
            <person name="Xie H."/>
        </authorList>
    </citation>
    <scope>NUCLEOTIDE SEQUENCE [LARGE SCALE GENOMIC DNA]</scope>
    <source>
        <strain evidence="2 3">MY10</strain>
    </source>
</reference>
<sequence>MNENGGNTYFWSWATGALTALSLQDMIFALGAIFTAIFTVYTYRSNDRKNKALAAEARRQTEILEHLASIQQITPKEFIAATRNIKGGADEQV</sequence>
<evidence type="ECO:0000313" key="3">
    <source>
        <dbReference type="Proteomes" id="UP000530038"/>
    </source>
</evidence>
<keyword evidence="1" id="KW-0472">Membrane</keyword>
<dbReference type="Proteomes" id="UP000530038">
    <property type="component" value="Unassembled WGS sequence"/>
</dbReference>
<name>A0ABR5ZAP3_9GAMM</name>
<evidence type="ECO:0000313" key="2">
    <source>
        <dbReference type="EMBL" id="MBA5231648.1"/>
    </source>
</evidence>
<gene>
    <name evidence="2" type="ORF">H2Y56_05885</name>
</gene>
<organism evidence="2 3">
    <name type="scientific">Pectobacterium aroidearum</name>
    <dbReference type="NCBI Taxonomy" id="1201031"/>
    <lineage>
        <taxon>Bacteria</taxon>
        <taxon>Pseudomonadati</taxon>
        <taxon>Pseudomonadota</taxon>
        <taxon>Gammaproteobacteria</taxon>
        <taxon>Enterobacterales</taxon>
        <taxon>Pectobacteriaceae</taxon>
        <taxon>Pectobacterium</taxon>
    </lineage>
</organism>
<evidence type="ECO:0000256" key="1">
    <source>
        <dbReference type="SAM" id="Phobius"/>
    </source>
</evidence>
<protein>
    <recommendedName>
        <fullName evidence="4">Bacteriophage protein</fullName>
    </recommendedName>
</protein>
<accession>A0ABR5ZAP3</accession>
<dbReference type="EMBL" id="JACERK010000002">
    <property type="protein sequence ID" value="MBA5231648.1"/>
    <property type="molecule type" value="Genomic_DNA"/>
</dbReference>
<keyword evidence="1" id="KW-1133">Transmembrane helix</keyword>
<keyword evidence="1" id="KW-0812">Transmembrane</keyword>
<evidence type="ECO:0008006" key="4">
    <source>
        <dbReference type="Google" id="ProtNLM"/>
    </source>
</evidence>
<keyword evidence="3" id="KW-1185">Reference proteome</keyword>
<feature type="transmembrane region" description="Helical" evidence="1">
    <location>
        <begin position="20"/>
        <end position="43"/>
    </location>
</feature>
<comment type="caution">
    <text evidence="2">The sequence shown here is derived from an EMBL/GenBank/DDBJ whole genome shotgun (WGS) entry which is preliminary data.</text>
</comment>